<protein>
    <submittedName>
        <fullName evidence="2">DUF4145 domain-containing protein</fullName>
    </submittedName>
</protein>
<sequence length="221" mass="24766">MVRTIKKDKTAGEKLKLICAECRIPQNHVVLTSMEDCIDESNFESQKSYQIVQCLNCEALCFRSEYDDSESHAYDMETGEDFHWTAVDIFPHRTAGRFKIKDSFLLPPIVRKAYDELVDAMNAGQTILAGLGIRVVLESICVDLKAEGDNLFKKINDLLVKGAITKSDVSILHKLRSLGNTAAHEAKPSSPEQLDLAMNVLEHLLLGTYLHPRLADTVFKT</sequence>
<dbReference type="EMBL" id="CP035088">
    <property type="protein sequence ID" value="QBZ92851.1"/>
    <property type="molecule type" value="Genomic_DNA"/>
</dbReference>
<evidence type="ECO:0000313" key="2">
    <source>
        <dbReference type="EMBL" id="QBZ92851.1"/>
    </source>
</evidence>
<accession>A0A4P7PPC5</accession>
<evidence type="ECO:0000259" key="1">
    <source>
        <dbReference type="Pfam" id="PF13643"/>
    </source>
</evidence>
<proteinExistence type="predicted"/>
<dbReference type="Proteomes" id="UP000296468">
    <property type="component" value="Chromosome"/>
</dbReference>
<dbReference type="RefSeq" id="WP_135848035.1">
    <property type="nucleotide sequence ID" value="NZ_CP035088.1"/>
</dbReference>
<dbReference type="KEGG" id="pvk:EPZ47_18850"/>
<evidence type="ECO:0000313" key="3">
    <source>
        <dbReference type="Proteomes" id="UP000296468"/>
    </source>
</evidence>
<organism evidence="2 3">
    <name type="scientific">Pseudomonas viciae</name>
    <dbReference type="NCBI Taxonomy" id="2505979"/>
    <lineage>
        <taxon>Bacteria</taxon>
        <taxon>Pseudomonadati</taxon>
        <taxon>Pseudomonadota</taxon>
        <taxon>Gammaproteobacteria</taxon>
        <taxon>Pseudomonadales</taxon>
        <taxon>Pseudomonadaceae</taxon>
        <taxon>Pseudomonas</taxon>
    </lineage>
</organism>
<dbReference type="InterPro" id="IPR025285">
    <property type="entry name" value="DUF4145"/>
</dbReference>
<dbReference type="OrthoDB" id="6402073at2"/>
<dbReference type="AlphaFoldDB" id="A0A4P7PPC5"/>
<reference evidence="2 3" key="1">
    <citation type="journal article" date="2019" name="Front. Microbiol.">
        <title>In silico and Genetic Analyses of Cyclic Lipopeptide Synthetic Gene Clusters in Pseudomonas sp. 11K1.</title>
        <authorList>
            <person name="Zhao H."/>
            <person name="Liu Y.P."/>
            <person name="Zhang L.Q."/>
        </authorList>
    </citation>
    <scope>NUCLEOTIDE SEQUENCE [LARGE SCALE GENOMIC DNA]</scope>
    <source>
        <strain evidence="2 3">11K1</strain>
    </source>
</reference>
<name>A0A4P7PPC5_9PSED</name>
<dbReference type="Pfam" id="PF13643">
    <property type="entry name" value="DUF4145"/>
    <property type="match status" value="1"/>
</dbReference>
<gene>
    <name evidence="2" type="ORF">EPZ47_18850</name>
</gene>
<feature type="domain" description="DUF4145" evidence="1">
    <location>
        <begin position="117"/>
        <end position="202"/>
    </location>
</feature>